<organism evidence="1 2">
    <name type="scientific">Petrolisthes cinctipes</name>
    <name type="common">Flat porcelain crab</name>
    <dbReference type="NCBI Taxonomy" id="88211"/>
    <lineage>
        <taxon>Eukaryota</taxon>
        <taxon>Metazoa</taxon>
        <taxon>Ecdysozoa</taxon>
        <taxon>Arthropoda</taxon>
        <taxon>Crustacea</taxon>
        <taxon>Multicrustacea</taxon>
        <taxon>Malacostraca</taxon>
        <taxon>Eumalacostraca</taxon>
        <taxon>Eucarida</taxon>
        <taxon>Decapoda</taxon>
        <taxon>Pleocyemata</taxon>
        <taxon>Anomura</taxon>
        <taxon>Galatheoidea</taxon>
        <taxon>Porcellanidae</taxon>
        <taxon>Petrolisthes</taxon>
    </lineage>
</organism>
<evidence type="ECO:0000313" key="2">
    <source>
        <dbReference type="Proteomes" id="UP001286313"/>
    </source>
</evidence>
<dbReference type="Proteomes" id="UP001286313">
    <property type="component" value="Unassembled WGS sequence"/>
</dbReference>
<protein>
    <submittedName>
        <fullName evidence="1">Uncharacterized protein</fullName>
    </submittedName>
</protein>
<accession>A0AAE1FKW7</accession>
<sequence>MFRSLYTAFVRSHLEYAQAALSPSSKNLVNQIEQVQMRVTKVVDGLADLDYPERLRFLKLPTLIYRRHRGDMLGIWKHFGIYERDILPISFRPLDRPSRQHNRQLFRHRLVDGVYGLQRNSFYYRTVNICNGHPAESLNVF</sequence>
<dbReference type="EMBL" id="JAWQEG010001977">
    <property type="protein sequence ID" value="KAK3875360.1"/>
    <property type="molecule type" value="Genomic_DNA"/>
</dbReference>
<evidence type="ECO:0000313" key="1">
    <source>
        <dbReference type="EMBL" id="KAK3875360.1"/>
    </source>
</evidence>
<gene>
    <name evidence="1" type="ORF">Pcinc_019770</name>
</gene>
<reference evidence="1" key="1">
    <citation type="submission" date="2023-10" db="EMBL/GenBank/DDBJ databases">
        <title>Genome assemblies of two species of porcelain crab, Petrolisthes cinctipes and Petrolisthes manimaculis (Anomura: Porcellanidae).</title>
        <authorList>
            <person name="Angst P."/>
        </authorList>
    </citation>
    <scope>NUCLEOTIDE SEQUENCE</scope>
    <source>
        <strain evidence="1">PB745_01</strain>
        <tissue evidence="1">Gill</tissue>
    </source>
</reference>
<proteinExistence type="predicted"/>
<dbReference type="AlphaFoldDB" id="A0AAE1FKW7"/>
<keyword evidence="2" id="KW-1185">Reference proteome</keyword>
<name>A0AAE1FKW7_PETCI</name>
<comment type="caution">
    <text evidence="1">The sequence shown here is derived from an EMBL/GenBank/DDBJ whole genome shotgun (WGS) entry which is preliminary data.</text>
</comment>